<dbReference type="AlphaFoldDB" id="A4CIT1"/>
<dbReference type="KEGG" id="rbi:RB2501_08055"/>
<evidence type="ECO:0000313" key="2">
    <source>
        <dbReference type="EMBL" id="EAR16839.1"/>
    </source>
</evidence>
<keyword evidence="3" id="KW-1185">Reference proteome</keyword>
<organism evidence="2 3">
    <name type="scientific">Robiginitalea biformata (strain ATCC BAA-864 / DSM 15991 / KCTC 12146 / HTCC2501)</name>
    <dbReference type="NCBI Taxonomy" id="313596"/>
    <lineage>
        <taxon>Bacteria</taxon>
        <taxon>Pseudomonadati</taxon>
        <taxon>Bacteroidota</taxon>
        <taxon>Flavobacteriia</taxon>
        <taxon>Flavobacteriales</taxon>
        <taxon>Flavobacteriaceae</taxon>
        <taxon>Robiginitalea</taxon>
    </lineage>
</organism>
<dbReference type="Proteomes" id="UP000009049">
    <property type="component" value="Chromosome"/>
</dbReference>
<protein>
    <submittedName>
        <fullName evidence="2">Predicted glycogen debranching enzyme</fullName>
    </submittedName>
</protein>
<proteinExistence type="predicted"/>
<dbReference type="PROSITE" id="PS51257">
    <property type="entry name" value="PROKAR_LIPOPROTEIN"/>
    <property type="match status" value="1"/>
</dbReference>
<dbReference type="RefSeq" id="WP_015753595.1">
    <property type="nucleotide sequence ID" value="NC_013222.1"/>
</dbReference>
<dbReference type="InterPro" id="IPR012341">
    <property type="entry name" value="6hp_glycosidase-like_sf"/>
</dbReference>
<accession>A4CIT1</accession>
<dbReference type="SUPFAM" id="SSF48208">
    <property type="entry name" value="Six-hairpin glycosidases"/>
    <property type="match status" value="1"/>
</dbReference>
<name>A4CIT1_ROBBH</name>
<dbReference type="Pfam" id="PF17389">
    <property type="entry name" value="Bac_rhamnosid6H"/>
    <property type="match status" value="1"/>
</dbReference>
<dbReference type="GO" id="GO:0005975">
    <property type="term" value="P:carbohydrate metabolic process"/>
    <property type="evidence" value="ECO:0007669"/>
    <property type="project" value="InterPro"/>
</dbReference>
<dbReference type="HOGENOM" id="CLU_018445_0_0_10"/>
<dbReference type="OrthoDB" id="49490at2"/>
<evidence type="ECO:0000313" key="3">
    <source>
        <dbReference type="Proteomes" id="UP000009049"/>
    </source>
</evidence>
<dbReference type="InterPro" id="IPR035396">
    <property type="entry name" value="Bac_rhamnosid6H"/>
</dbReference>
<feature type="domain" description="Alpha-L-rhamnosidase six-hairpin glycosidase" evidence="1">
    <location>
        <begin position="401"/>
        <end position="516"/>
    </location>
</feature>
<dbReference type="InterPro" id="IPR008928">
    <property type="entry name" value="6-hairpin_glycosidase_sf"/>
</dbReference>
<reference evidence="2 3" key="1">
    <citation type="journal article" date="2009" name="J. Bacteriol.">
        <title>Complete genome sequence of Robiginitalea biformata HTCC2501.</title>
        <authorList>
            <person name="Oh H.M."/>
            <person name="Giovannoni S.J."/>
            <person name="Lee K."/>
            <person name="Ferriera S."/>
            <person name="Johnson J."/>
            <person name="Cho J.C."/>
        </authorList>
    </citation>
    <scope>NUCLEOTIDE SEQUENCE [LARGE SCALE GENOMIC DNA]</scope>
    <source>
        <strain evidence="3">ATCC BAA-864 / HTCC2501 / KCTC 12146</strain>
    </source>
</reference>
<gene>
    <name evidence="2" type="ordered locus">RB2501_08055</name>
</gene>
<dbReference type="STRING" id="313596.RB2501_08055"/>
<dbReference type="eggNOG" id="COG3408">
    <property type="taxonomic scope" value="Bacteria"/>
</dbReference>
<evidence type="ECO:0000259" key="1">
    <source>
        <dbReference type="Pfam" id="PF17389"/>
    </source>
</evidence>
<sequence>MNTLKFAFIPLTSLALLLGCSPEVPGHVGSFSELLRESPSISGKPAYLASPYVTPGDRAYMVGHQDGSFPEIGWHIPGEMGGIWAHPIKLMDGFQTSIEVGGNPLPPADSTRFVNYPMANSHHWSWDGQPLRMSRWQFVPDHLPGVALEYEFENTGEEALTVEFSFLGQTDLRPTWLGERTGMADGRDSAYYDSGINAWTARDGQSPWYVAFGPNRAPDGILPANRDSIQRGEGIAAGYRFSLKIRPGETERIRMAVGGSTSTEAAARQVQQSILEEASSLLESKRDRYAELAGRSKLTVPDTALQQAFEWLKYNSDWMIQEVPGIGTGVTAGIPDYPWWFGVDSEYALRGYMAVGQQEVVFQTIRLIDSVSRAVNGNGRIIHEMSTNGAVFNSGNINETPQFASLIWHIYRWSGDRDFLRRYFQTIRDGLDWLMRENDGDGNGFPDGFGMMEIHGLDSEMIDVASYTQAGFDHASRIAAELGEEDLSRQYAALASELKARINSEFWSERYGSFADFRGTDQQALRLIEDAIVRADTLDKPWAVAELETTRNALLRNPQPGVRPFVLHHNWVVNTPMEMGIADSAKAYTALETARKFTNPFGVFVTGIDRDESAGSDSGSFKGSSAFSYTGAVMTLPTGVQAVAENNYGRPDQALDYLRRMTRSFSYALPGSMYEVSPDYGMIAQAWNIYAFAVPIVEQFFGISPRASDRLIRIDPLMPEDWDVASLENVSIGGNTLSVYYEEDERQTITLRVVQKGDWDLEIPLDVQQARRARTEGGQLLPNPDGTAVVRGSDRELTITYPRN</sequence>
<dbReference type="Gene3D" id="1.50.10.10">
    <property type="match status" value="1"/>
</dbReference>
<dbReference type="EMBL" id="CP001712">
    <property type="protein sequence ID" value="EAR16839.1"/>
    <property type="molecule type" value="Genomic_DNA"/>
</dbReference>